<reference evidence="3 4" key="1">
    <citation type="submission" date="2020-12" db="EMBL/GenBank/DDBJ databases">
        <title>Hymenobacter sp.</title>
        <authorList>
            <person name="Kim M.K."/>
        </authorList>
    </citation>
    <scope>NUCLEOTIDE SEQUENCE [LARGE SCALE GENOMIC DNA]</scope>
    <source>
        <strain evidence="3 4">BT442</strain>
    </source>
</reference>
<feature type="region of interest" description="Disordered" evidence="1">
    <location>
        <begin position="26"/>
        <end position="47"/>
    </location>
</feature>
<accession>A0ABS0Q9Q4</accession>
<comment type="caution">
    <text evidence="3">The sequence shown here is derived from an EMBL/GenBank/DDBJ whole genome shotgun (WGS) entry which is preliminary data.</text>
</comment>
<gene>
    <name evidence="3" type="ORF">I7X13_15165</name>
</gene>
<name>A0ABS0Q9Q4_9BACT</name>
<proteinExistence type="predicted"/>
<dbReference type="InterPro" id="IPR008969">
    <property type="entry name" value="CarboxyPept-like_regulatory"/>
</dbReference>
<dbReference type="Pfam" id="PF13715">
    <property type="entry name" value="CarbopepD_reg_2"/>
    <property type="match status" value="1"/>
</dbReference>
<organism evidence="3 4">
    <name type="scientific">Hymenobacter negativus</name>
    <dbReference type="NCBI Taxonomy" id="2795026"/>
    <lineage>
        <taxon>Bacteria</taxon>
        <taxon>Pseudomonadati</taxon>
        <taxon>Bacteroidota</taxon>
        <taxon>Cytophagia</taxon>
        <taxon>Cytophagales</taxon>
        <taxon>Hymenobacteraceae</taxon>
        <taxon>Hymenobacter</taxon>
    </lineage>
</organism>
<feature type="signal peptide" evidence="2">
    <location>
        <begin position="1"/>
        <end position="22"/>
    </location>
</feature>
<evidence type="ECO:0000256" key="1">
    <source>
        <dbReference type="SAM" id="MobiDB-lite"/>
    </source>
</evidence>
<evidence type="ECO:0000313" key="3">
    <source>
        <dbReference type="EMBL" id="MBH8559401.1"/>
    </source>
</evidence>
<dbReference type="Proteomes" id="UP000625631">
    <property type="component" value="Unassembled WGS sequence"/>
</dbReference>
<dbReference type="EMBL" id="JAEDAE010000007">
    <property type="protein sequence ID" value="MBH8559401.1"/>
    <property type="molecule type" value="Genomic_DNA"/>
</dbReference>
<sequence>MRSYFLAIAVTIFAVGSSQTVAAQSASTSTLPPSGNAQDRIAMSSRPAASSSARSAMRLACAPLSGVIYEPNGRPLIGATLLIKGTHDVYVTDSEGKFRLTDPVYQGQTLVVGAAGYTPQEIALTDCTLPRLVLEQAEGARIKRSGKRAGQVVRLNNRNTNLK</sequence>
<dbReference type="SUPFAM" id="SSF49464">
    <property type="entry name" value="Carboxypeptidase regulatory domain-like"/>
    <property type="match status" value="1"/>
</dbReference>
<evidence type="ECO:0000313" key="4">
    <source>
        <dbReference type="Proteomes" id="UP000625631"/>
    </source>
</evidence>
<evidence type="ECO:0000256" key="2">
    <source>
        <dbReference type="SAM" id="SignalP"/>
    </source>
</evidence>
<dbReference type="RefSeq" id="WP_198076146.1">
    <property type="nucleotide sequence ID" value="NZ_JAEDAE010000007.1"/>
</dbReference>
<dbReference type="Gene3D" id="2.60.40.1120">
    <property type="entry name" value="Carboxypeptidase-like, regulatory domain"/>
    <property type="match status" value="1"/>
</dbReference>
<keyword evidence="4" id="KW-1185">Reference proteome</keyword>
<feature type="chain" id="PRO_5046227963" evidence="2">
    <location>
        <begin position="23"/>
        <end position="163"/>
    </location>
</feature>
<protein>
    <submittedName>
        <fullName evidence="3">Carboxypeptidase-like regulatory domain-containing protein</fullName>
    </submittedName>
</protein>
<keyword evidence="2" id="KW-0732">Signal</keyword>